<dbReference type="AlphaFoldDB" id="A0A6L6XPA7"/>
<dbReference type="Pfam" id="PF14907">
    <property type="entry name" value="NTP_transf_5"/>
    <property type="match status" value="1"/>
</dbReference>
<evidence type="ECO:0000256" key="1">
    <source>
        <dbReference type="SAM" id="MobiDB-lite"/>
    </source>
</evidence>
<dbReference type="EMBL" id="WSEK01000004">
    <property type="protein sequence ID" value="MVQ49104.1"/>
    <property type="molecule type" value="Genomic_DNA"/>
</dbReference>
<keyword evidence="3" id="KW-1185">Reference proteome</keyword>
<proteinExistence type="predicted"/>
<reference evidence="2 3" key="1">
    <citation type="submission" date="2019-12" db="EMBL/GenBank/DDBJ databases">
        <authorList>
            <person name="Huq M.A."/>
        </authorList>
    </citation>
    <scope>NUCLEOTIDE SEQUENCE [LARGE SCALE GENOMIC DNA]</scope>
    <source>
        <strain evidence="2 3">MAH-18</strain>
    </source>
</reference>
<protein>
    <recommendedName>
        <fullName evidence="4">Nucleotidyltransferase family protein</fullName>
    </recommendedName>
</protein>
<feature type="compositionally biased region" description="Low complexity" evidence="1">
    <location>
        <begin position="104"/>
        <end position="119"/>
    </location>
</feature>
<accession>A0A6L6XPA7</accession>
<evidence type="ECO:0000313" key="2">
    <source>
        <dbReference type="EMBL" id="MVQ49104.1"/>
    </source>
</evidence>
<feature type="compositionally biased region" description="Basic and acidic residues" evidence="1">
    <location>
        <begin position="120"/>
        <end position="131"/>
    </location>
</feature>
<dbReference type="Proteomes" id="UP000473525">
    <property type="component" value="Unassembled WGS sequence"/>
</dbReference>
<sequence>MPEADTGGHAQHLPPHRAGDGLAEEPLELALDGGRRSRERRARRQGDDRQQRRVEHRAVDRVDDPVQHPLDGDHLGRQGSSGQELDGDQRDEDPPSGGPDQGQAAAHEGAEPARGPAARPRGDLERERVRWLDPAAHRVTPSRRGPSARPVSFSRDRPPSGPVGLAWRWLADPVGKDSGDAVVDRTIRRAVDAACVDVCRGRAPDLPRSVDVGGELVRAVRFHRIAPLAHVALRDARPDLAALLREDRDHALNQHVRVTASLAAIASTLAGTPWLVVKGPVLSESLHPVAGLRSYNDLDVLVAPADVRHAGERLLDSGWHVLATSDDLLNGEVAGELELGRAGGAVVDLHWSLVLSETLRGRFNAPTSELIERSVPLMVGPVEVRTLDPVDTLVHLCHHAALSGAVRLLHLLDVDQAARRVDDWDEVVRRARSWGAGPQVWLVLGRAERVLGTPVPSDLGRRLGLSRNFGRLMAAVDSVLPVPAVRREASWPRLVARAARPSASATAWTAMRNAFLGALNRARRAPTAAAVGPAGRRDVATWFAEVERVSRRPAAQQ</sequence>
<evidence type="ECO:0000313" key="3">
    <source>
        <dbReference type="Proteomes" id="UP000473525"/>
    </source>
</evidence>
<comment type="caution">
    <text evidence="2">The sequence shown here is derived from an EMBL/GenBank/DDBJ whole genome shotgun (WGS) entry which is preliminary data.</text>
</comment>
<dbReference type="InterPro" id="IPR039498">
    <property type="entry name" value="NTP_transf_5"/>
</dbReference>
<organism evidence="2 3">
    <name type="scientific">Nocardioides agri</name>
    <dbReference type="NCBI Taxonomy" id="2682843"/>
    <lineage>
        <taxon>Bacteria</taxon>
        <taxon>Bacillati</taxon>
        <taxon>Actinomycetota</taxon>
        <taxon>Actinomycetes</taxon>
        <taxon>Propionibacteriales</taxon>
        <taxon>Nocardioidaceae</taxon>
        <taxon>Nocardioides</taxon>
    </lineage>
</organism>
<name>A0A6L6XPA7_9ACTN</name>
<feature type="region of interest" description="Disordered" evidence="1">
    <location>
        <begin position="1"/>
        <end position="158"/>
    </location>
</feature>
<gene>
    <name evidence="2" type="ORF">GON03_07910</name>
</gene>
<evidence type="ECO:0008006" key="4">
    <source>
        <dbReference type="Google" id="ProtNLM"/>
    </source>
</evidence>
<feature type="compositionally biased region" description="Basic and acidic residues" evidence="1">
    <location>
        <begin position="44"/>
        <end position="76"/>
    </location>
</feature>